<dbReference type="EMBL" id="CP045875">
    <property type="protein sequence ID" value="QGG47365.1"/>
    <property type="molecule type" value="Genomic_DNA"/>
</dbReference>
<evidence type="ECO:0000313" key="2">
    <source>
        <dbReference type="Proteomes" id="UP000366051"/>
    </source>
</evidence>
<proteinExistence type="predicted"/>
<evidence type="ECO:0000313" key="1">
    <source>
        <dbReference type="EMBL" id="QGG47365.1"/>
    </source>
</evidence>
<dbReference type="KEGG" id="hcv:FTV88_1218"/>
<reference evidence="2" key="1">
    <citation type="submission" date="2019-11" db="EMBL/GenBank/DDBJ databases">
        <title>Genome sequence of Heliorestis convoluta strain HH, an alkaliphilic and minimalistic phototrophic bacterium from a soda lake in Egypt.</title>
        <authorList>
            <person name="Dewey E.D."/>
            <person name="Stokes L.M."/>
            <person name="Burchell B.M."/>
            <person name="Shaffer K.N."/>
            <person name="Huntington A.M."/>
            <person name="Baker J.M."/>
            <person name="Nadendla S."/>
            <person name="Giglio M.G."/>
            <person name="Touchman J.W."/>
            <person name="Blankenship R.E."/>
            <person name="Madigan M.T."/>
            <person name="Sattley W.M."/>
        </authorList>
    </citation>
    <scope>NUCLEOTIDE SEQUENCE [LARGE SCALE GENOMIC DNA]</scope>
    <source>
        <strain evidence="2">HH</strain>
    </source>
</reference>
<dbReference type="OrthoDB" id="9857307at2"/>
<keyword evidence="2" id="KW-1185">Reference proteome</keyword>
<organism evidence="1 2">
    <name type="scientific">Heliorestis convoluta</name>
    <dbReference type="NCBI Taxonomy" id="356322"/>
    <lineage>
        <taxon>Bacteria</taxon>
        <taxon>Bacillati</taxon>
        <taxon>Bacillota</taxon>
        <taxon>Clostridia</taxon>
        <taxon>Eubacteriales</taxon>
        <taxon>Heliobacteriaceae</taxon>
        <taxon>Heliorestis</taxon>
    </lineage>
</organism>
<protein>
    <submittedName>
        <fullName evidence="1">Uncharacterized protein</fullName>
    </submittedName>
</protein>
<dbReference type="RefSeq" id="WP_153724761.1">
    <property type="nucleotide sequence ID" value="NZ_CP045875.1"/>
</dbReference>
<name>A0A5Q2N455_9FIRM</name>
<dbReference type="Proteomes" id="UP000366051">
    <property type="component" value="Chromosome"/>
</dbReference>
<sequence>MKTVIRETKNRNIIRKKSLRGKQFREALTKDPKERRIQRRLRAAYSLLGMWGDKDTSFFDKDESR</sequence>
<dbReference type="AlphaFoldDB" id="A0A5Q2N455"/>
<accession>A0A5Q2N455</accession>
<gene>
    <name evidence="1" type="ORF">FTV88_1218</name>
</gene>